<evidence type="ECO:0000313" key="3">
    <source>
        <dbReference type="Proteomes" id="UP000271624"/>
    </source>
</evidence>
<dbReference type="InterPro" id="IPR011335">
    <property type="entry name" value="Restrct_endonuc-II-like"/>
</dbReference>
<dbReference type="SUPFAM" id="SSF52980">
    <property type="entry name" value="Restriction endonuclease-like"/>
    <property type="match status" value="1"/>
</dbReference>
<dbReference type="AlphaFoldDB" id="A0A433VDW9"/>
<comment type="caution">
    <text evidence="2">The sequence shown here is derived from an EMBL/GenBank/DDBJ whole genome shotgun (WGS) entry which is preliminary data.</text>
</comment>
<name>A0A433VDW9_9CYAN</name>
<organism evidence="2 3">
    <name type="scientific">Dulcicalothrix desertica PCC 7102</name>
    <dbReference type="NCBI Taxonomy" id="232991"/>
    <lineage>
        <taxon>Bacteria</taxon>
        <taxon>Bacillati</taxon>
        <taxon>Cyanobacteriota</taxon>
        <taxon>Cyanophyceae</taxon>
        <taxon>Nostocales</taxon>
        <taxon>Calotrichaceae</taxon>
        <taxon>Dulcicalothrix</taxon>
    </lineage>
</organism>
<reference evidence="2" key="2">
    <citation type="journal article" date="2019" name="Genome Biol. Evol.">
        <title>Day and night: Metabolic profiles and evolutionary relationships of six axenic non-marine cyanobacteria.</title>
        <authorList>
            <person name="Will S.E."/>
            <person name="Henke P."/>
            <person name="Boedeker C."/>
            <person name="Huang S."/>
            <person name="Brinkmann H."/>
            <person name="Rohde M."/>
            <person name="Jarek M."/>
            <person name="Friedl T."/>
            <person name="Seufert S."/>
            <person name="Schumacher M."/>
            <person name="Overmann J."/>
            <person name="Neumann-Schaal M."/>
            <person name="Petersen J."/>
        </authorList>
    </citation>
    <scope>NUCLEOTIDE SEQUENCE [LARGE SCALE GENOMIC DNA]</scope>
    <source>
        <strain evidence="2">PCC 7102</strain>
    </source>
</reference>
<dbReference type="InterPro" id="IPR012296">
    <property type="entry name" value="Nuclease_put_TT1808"/>
</dbReference>
<dbReference type="InterPro" id="IPR008538">
    <property type="entry name" value="Uma2"/>
</dbReference>
<dbReference type="PANTHER" id="PTHR36558">
    <property type="entry name" value="GLR1098 PROTEIN"/>
    <property type="match status" value="1"/>
</dbReference>
<dbReference type="Gene3D" id="3.90.1570.10">
    <property type="entry name" value="tt1808, chain A"/>
    <property type="match status" value="1"/>
</dbReference>
<sequence length="68" mass="7892">MTVVQEQRYFSPEEYLELEVNSQERHEYINGTIITMTGGTPNHNQIALNLSGAMNSLLKRHHRVFMTD</sequence>
<dbReference type="EMBL" id="RSCL01000011">
    <property type="protein sequence ID" value="RUT04310.1"/>
    <property type="molecule type" value="Genomic_DNA"/>
</dbReference>
<keyword evidence="3" id="KW-1185">Reference proteome</keyword>
<feature type="domain" description="Putative restriction endonuclease" evidence="1">
    <location>
        <begin position="12"/>
        <end position="64"/>
    </location>
</feature>
<accession>A0A433VDW9</accession>
<dbReference type="CDD" id="cd06260">
    <property type="entry name" value="DUF820-like"/>
    <property type="match status" value="1"/>
</dbReference>
<protein>
    <recommendedName>
        <fullName evidence="1">Putative restriction endonuclease domain-containing protein</fullName>
    </recommendedName>
</protein>
<dbReference type="Pfam" id="PF05685">
    <property type="entry name" value="Uma2"/>
    <property type="match status" value="1"/>
</dbReference>
<evidence type="ECO:0000259" key="1">
    <source>
        <dbReference type="Pfam" id="PF05685"/>
    </source>
</evidence>
<evidence type="ECO:0000313" key="2">
    <source>
        <dbReference type="EMBL" id="RUT04310.1"/>
    </source>
</evidence>
<proteinExistence type="predicted"/>
<reference evidence="2" key="1">
    <citation type="submission" date="2018-12" db="EMBL/GenBank/DDBJ databases">
        <authorList>
            <person name="Will S."/>
            <person name="Neumann-Schaal M."/>
            <person name="Henke P."/>
        </authorList>
    </citation>
    <scope>NUCLEOTIDE SEQUENCE</scope>
    <source>
        <strain evidence="2">PCC 7102</strain>
    </source>
</reference>
<dbReference type="Proteomes" id="UP000271624">
    <property type="component" value="Unassembled WGS sequence"/>
</dbReference>
<dbReference type="PANTHER" id="PTHR36558:SF1">
    <property type="entry name" value="RESTRICTION ENDONUCLEASE DOMAIN-CONTAINING PROTEIN-RELATED"/>
    <property type="match status" value="1"/>
</dbReference>
<gene>
    <name evidence="2" type="ORF">DSM106972_045380</name>
</gene>